<feature type="transmembrane region" description="Helical" evidence="5">
    <location>
        <begin position="6"/>
        <end position="27"/>
    </location>
</feature>
<keyword evidence="3 5" id="KW-1133">Transmembrane helix</keyword>
<protein>
    <recommendedName>
        <fullName evidence="8">Zinc/iron permease</fullName>
    </recommendedName>
</protein>
<evidence type="ECO:0000256" key="1">
    <source>
        <dbReference type="ARBA" id="ARBA00004141"/>
    </source>
</evidence>
<dbReference type="AlphaFoldDB" id="A0A1G2IAG4"/>
<dbReference type="PANTHER" id="PTHR16950">
    <property type="entry name" value="ZINC TRANSPORTER SLC39A7 HISTIDINE-RICH MEMBRANE PROTEIN KE4"/>
    <property type="match status" value="1"/>
</dbReference>
<dbReference type="Proteomes" id="UP000178826">
    <property type="component" value="Unassembled WGS sequence"/>
</dbReference>
<feature type="transmembrane region" description="Helical" evidence="5">
    <location>
        <begin position="191"/>
        <end position="212"/>
    </location>
</feature>
<evidence type="ECO:0008006" key="8">
    <source>
        <dbReference type="Google" id="ProtNLM"/>
    </source>
</evidence>
<feature type="transmembrane region" description="Helical" evidence="5">
    <location>
        <begin position="224"/>
        <end position="244"/>
    </location>
</feature>
<proteinExistence type="predicted"/>
<comment type="subcellular location">
    <subcellularLocation>
        <location evidence="1">Membrane</location>
        <topology evidence="1">Multi-pass membrane protein</topology>
    </subcellularLocation>
</comment>
<accession>A0A1G2IAG4</accession>
<dbReference type="EMBL" id="MHOZ01000050">
    <property type="protein sequence ID" value="OGZ71786.1"/>
    <property type="molecule type" value="Genomic_DNA"/>
</dbReference>
<evidence type="ECO:0000256" key="4">
    <source>
        <dbReference type="ARBA" id="ARBA00023136"/>
    </source>
</evidence>
<reference evidence="6 7" key="1">
    <citation type="journal article" date="2016" name="Nat. Commun.">
        <title>Thousands of microbial genomes shed light on interconnected biogeochemical processes in an aquifer system.</title>
        <authorList>
            <person name="Anantharaman K."/>
            <person name="Brown C.T."/>
            <person name="Hug L.A."/>
            <person name="Sharon I."/>
            <person name="Castelle C.J."/>
            <person name="Probst A.J."/>
            <person name="Thomas B.C."/>
            <person name="Singh A."/>
            <person name="Wilkins M.J."/>
            <person name="Karaoz U."/>
            <person name="Brodie E.L."/>
            <person name="Williams K.H."/>
            <person name="Hubbard S.S."/>
            <person name="Banfield J.F."/>
        </authorList>
    </citation>
    <scope>NUCLEOTIDE SEQUENCE [LARGE SCALE GENOMIC DNA]</scope>
</reference>
<dbReference type="GO" id="GO:0005385">
    <property type="term" value="F:zinc ion transmembrane transporter activity"/>
    <property type="evidence" value="ECO:0007669"/>
    <property type="project" value="TreeGrafter"/>
</dbReference>
<feature type="transmembrane region" description="Helical" evidence="5">
    <location>
        <begin position="164"/>
        <end position="185"/>
    </location>
</feature>
<evidence type="ECO:0000313" key="6">
    <source>
        <dbReference type="EMBL" id="OGZ71786.1"/>
    </source>
</evidence>
<dbReference type="GO" id="GO:0016020">
    <property type="term" value="C:membrane"/>
    <property type="evidence" value="ECO:0007669"/>
    <property type="project" value="UniProtKB-SubCell"/>
</dbReference>
<keyword evidence="2 5" id="KW-0812">Transmembrane</keyword>
<sequence>MATLFLIILSTFLVSLLSFVGVFMLALREEVLKKIIFYLVSLSIGGLLGGAFLHLFPEAIEKFENGMSFLIVLLGFFLFLIIEKTIHWRHCHKDNCPVHSFAYMNLIGDAIHNFIDGIIIAAGFIVSPSAGFASTAAIFLHEIPQEIGDFGVLIHGGVSKKRALMLNFLTAVTAVAGGIFGFYLLGFAQNISHYLLALAAGGFIYIAASDLIPEIRKENDVKKSFINFAIIFLGILAMYLLRFVEAG</sequence>
<dbReference type="Pfam" id="PF02535">
    <property type="entry name" value="Zip"/>
    <property type="match status" value="2"/>
</dbReference>
<name>A0A1G2IAG4_9BACT</name>
<evidence type="ECO:0000256" key="2">
    <source>
        <dbReference type="ARBA" id="ARBA00022692"/>
    </source>
</evidence>
<dbReference type="InterPro" id="IPR003689">
    <property type="entry name" value="ZIP"/>
</dbReference>
<keyword evidence="4 5" id="KW-0472">Membrane</keyword>
<comment type="caution">
    <text evidence="6">The sequence shown here is derived from an EMBL/GenBank/DDBJ whole genome shotgun (WGS) entry which is preliminary data.</text>
</comment>
<gene>
    <name evidence="6" type="ORF">A2998_00555</name>
</gene>
<dbReference type="GO" id="GO:0006882">
    <property type="term" value="P:intracellular zinc ion homeostasis"/>
    <property type="evidence" value="ECO:0007669"/>
    <property type="project" value="TreeGrafter"/>
</dbReference>
<evidence type="ECO:0000256" key="3">
    <source>
        <dbReference type="ARBA" id="ARBA00022989"/>
    </source>
</evidence>
<evidence type="ECO:0000256" key="5">
    <source>
        <dbReference type="SAM" id="Phobius"/>
    </source>
</evidence>
<organism evidence="6 7">
    <name type="scientific">Candidatus Staskawiczbacteria bacterium RIFCSPLOWO2_01_FULL_37_25b</name>
    <dbReference type="NCBI Taxonomy" id="1802213"/>
    <lineage>
        <taxon>Bacteria</taxon>
        <taxon>Candidatus Staskawicziibacteriota</taxon>
    </lineage>
</organism>
<dbReference type="PANTHER" id="PTHR16950:SF16">
    <property type="entry name" value="ZINC TRANSPORTER ZIP13"/>
    <property type="match status" value="1"/>
</dbReference>
<feature type="transmembrane region" description="Helical" evidence="5">
    <location>
        <begin position="63"/>
        <end position="82"/>
    </location>
</feature>
<evidence type="ECO:0000313" key="7">
    <source>
        <dbReference type="Proteomes" id="UP000178826"/>
    </source>
</evidence>
<feature type="transmembrane region" description="Helical" evidence="5">
    <location>
        <begin position="36"/>
        <end position="57"/>
    </location>
</feature>